<evidence type="ECO:0000256" key="1">
    <source>
        <dbReference type="SAM" id="SignalP"/>
    </source>
</evidence>
<keyword evidence="3" id="KW-1185">Reference proteome</keyword>
<dbReference type="PROSITE" id="PS51257">
    <property type="entry name" value="PROKAR_LIPOPROTEIN"/>
    <property type="match status" value="1"/>
</dbReference>
<evidence type="ECO:0008006" key="4">
    <source>
        <dbReference type="Google" id="ProtNLM"/>
    </source>
</evidence>
<dbReference type="AlphaFoldDB" id="A0A5B1M8Y9"/>
<protein>
    <recommendedName>
        <fullName evidence="4">Lipoprotein</fullName>
    </recommendedName>
</protein>
<proteinExistence type="predicted"/>
<comment type="caution">
    <text evidence="2">The sequence shown here is derived from an EMBL/GenBank/DDBJ whole genome shotgun (WGS) entry which is preliminary data.</text>
</comment>
<sequence>MITPRLVLAALAVPLAVLAGCAGEDPAGSDGTDAADPSSAADVDYPEVGLDLADAPELEGVYQQALQTYVDFERGRRLAAREGEVSRLLSFNAVADVVDPYREAFAAYDGGTYAGDVVVEFLEARPRGDVLRLGICVDATALVVPDGAPTILGEPTRSPQQVDVTNIEGLWRVTRAEPVDGSC</sequence>
<dbReference type="RefSeq" id="WP_149749334.1">
    <property type="nucleotide sequence ID" value="NZ_VUJW01000002.1"/>
</dbReference>
<organism evidence="2 3">
    <name type="scientific">Nocardioides antri</name>
    <dbReference type="NCBI Taxonomy" id="2607659"/>
    <lineage>
        <taxon>Bacteria</taxon>
        <taxon>Bacillati</taxon>
        <taxon>Actinomycetota</taxon>
        <taxon>Actinomycetes</taxon>
        <taxon>Propionibacteriales</taxon>
        <taxon>Nocardioidaceae</taxon>
        <taxon>Nocardioides</taxon>
    </lineage>
</organism>
<evidence type="ECO:0000313" key="3">
    <source>
        <dbReference type="Proteomes" id="UP000324351"/>
    </source>
</evidence>
<reference evidence="2 3" key="2">
    <citation type="submission" date="2019-09" db="EMBL/GenBank/DDBJ databases">
        <authorList>
            <person name="Jin C."/>
        </authorList>
    </citation>
    <scope>NUCLEOTIDE SEQUENCE [LARGE SCALE GENOMIC DNA]</scope>
    <source>
        <strain evidence="2 3">BN140041</strain>
    </source>
</reference>
<evidence type="ECO:0000313" key="2">
    <source>
        <dbReference type="EMBL" id="KAA1428397.1"/>
    </source>
</evidence>
<keyword evidence="1" id="KW-0732">Signal</keyword>
<reference evidence="2 3" key="1">
    <citation type="submission" date="2019-09" db="EMBL/GenBank/DDBJ databases">
        <title>Nocardioides panacisoli sp. nov., isolated from the soil of a ginseng field.</title>
        <authorList>
            <person name="Cho C."/>
        </authorList>
    </citation>
    <scope>NUCLEOTIDE SEQUENCE [LARGE SCALE GENOMIC DNA]</scope>
    <source>
        <strain evidence="2 3">BN140041</strain>
    </source>
</reference>
<dbReference type="Proteomes" id="UP000324351">
    <property type="component" value="Unassembled WGS sequence"/>
</dbReference>
<feature type="chain" id="PRO_5038445534" description="Lipoprotein" evidence="1">
    <location>
        <begin position="20"/>
        <end position="183"/>
    </location>
</feature>
<dbReference type="EMBL" id="VUJW01000002">
    <property type="protein sequence ID" value="KAA1428397.1"/>
    <property type="molecule type" value="Genomic_DNA"/>
</dbReference>
<gene>
    <name evidence="2" type="ORF">F0U47_05595</name>
</gene>
<name>A0A5B1M8Y9_9ACTN</name>
<accession>A0A5B1M8Y9</accession>
<feature type="signal peptide" evidence="1">
    <location>
        <begin position="1"/>
        <end position="19"/>
    </location>
</feature>